<evidence type="ECO:0000313" key="3">
    <source>
        <dbReference type="Proteomes" id="UP000002009"/>
    </source>
</evidence>
<dbReference type="AlphaFoldDB" id="C1EB19"/>
<dbReference type="KEGG" id="mis:MICPUN_105874"/>
<name>C1EB19_MICCC</name>
<evidence type="ECO:0000256" key="1">
    <source>
        <dbReference type="SAM" id="MobiDB-lite"/>
    </source>
</evidence>
<feature type="compositionally biased region" description="Basic residues" evidence="1">
    <location>
        <begin position="322"/>
        <end position="337"/>
    </location>
</feature>
<dbReference type="GeneID" id="8245339"/>
<dbReference type="RefSeq" id="XP_002504049.1">
    <property type="nucleotide sequence ID" value="XM_002504003.1"/>
</dbReference>
<feature type="region of interest" description="Disordered" evidence="1">
    <location>
        <begin position="305"/>
        <end position="344"/>
    </location>
</feature>
<sequence length="486" mass="51791">MVKSEFRMFVRTAPQAELKKRKGLKTFTAEDGEQVPHEALKDAKVVVHAESYYPYQKDISLRLADAKDPEGSLTGSVMLKAETDGVCEYADDFEVAALAEANDSLTEIGLPTIPTKYTLVKITGKKREVKVDPKIAKKLKVEYWNATVNVIKTAHGRGRGGELVEEWTICALKGDKKSVAAAMPEFKEACLSIMGKGTGKLPACITCGFAEFITKIAGCVKPPSIEIKNRAAPGDPPLHIQKKKRKAGDVPAGDADDLPLNKLQKQVLPYSGKKRGPKSKAEKALAAMAAGAADDVPLLFMLPKKPMPVLPKRPPKKDKPPPKPKKLPYPGKKRGPKTKAEKAAMAAAAAAEAEADDEISLIDLAKKKIPYTGKKRGPKTKEEKAAMAAAAAAAGDDVTLAALAAKKPYTGKKRGPKTKAEKAAMAAAAEKNDELPLSSMIKSPKKRGPKPKGATADATTPPPKKKVAQSGPKKSGKKVMGSLGDE</sequence>
<keyword evidence="3" id="KW-1185">Reference proteome</keyword>
<evidence type="ECO:0000313" key="2">
    <source>
        <dbReference type="EMBL" id="ACO65307.1"/>
    </source>
</evidence>
<gene>
    <name evidence="2" type="ORF">MICPUN_105874</name>
</gene>
<reference evidence="2 3" key="1">
    <citation type="journal article" date="2009" name="Science">
        <title>Green evolution and dynamic adaptations revealed by genomes of the marine picoeukaryotes Micromonas.</title>
        <authorList>
            <person name="Worden A.Z."/>
            <person name="Lee J.H."/>
            <person name="Mock T."/>
            <person name="Rouze P."/>
            <person name="Simmons M.P."/>
            <person name="Aerts A.L."/>
            <person name="Allen A.E."/>
            <person name="Cuvelier M.L."/>
            <person name="Derelle E."/>
            <person name="Everett M.V."/>
            <person name="Foulon E."/>
            <person name="Grimwood J."/>
            <person name="Gundlach H."/>
            <person name="Henrissat B."/>
            <person name="Napoli C."/>
            <person name="McDonald S.M."/>
            <person name="Parker M.S."/>
            <person name="Rombauts S."/>
            <person name="Salamov A."/>
            <person name="Von Dassow P."/>
            <person name="Badger J.H."/>
            <person name="Coutinho P.M."/>
            <person name="Demir E."/>
            <person name="Dubchak I."/>
            <person name="Gentemann C."/>
            <person name="Eikrem W."/>
            <person name="Gready J.E."/>
            <person name="John U."/>
            <person name="Lanier W."/>
            <person name="Lindquist E.A."/>
            <person name="Lucas S."/>
            <person name="Mayer K.F."/>
            <person name="Moreau H."/>
            <person name="Not F."/>
            <person name="Otillar R."/>
            <person name="Panaud O."/>
            <person name="Pangilinan J."/>
            <person name="Paulsen I."/>
            <person name="Piegu B."/>
            <person name="Poliakov A."/>
            <person name="Robbens S."/>
            <person name="Schmutz J."/>
            <person name="Toulza E."/>
            <person name="Wyss T."/>
            <person name="Zelensky A."/>
            <person name="Zhou K."/>
            <person name="Armbrust E.V."/>
            <person name="Bhattacharya D."/>
            <person name="Goodenough U.W."/>
            <person name="Van de Peer Y."/>
            <person name="Grigoriev I.V."/>
        </authorList>
    </citation>
    <scope>NUCLEOTIDE SEQUENCE [LARGE SCALE GENOMIC DNA]</scope>
    <source>
        <strain evidence="3">RCC299 / NOUM17</strain>
    </source>
</reference>
<dbReference type="EMBL" id="CP001328">
    <property type="protein sequence ID" value="ACO65307.1"/>
    <property type="molecule type" value="Genomic_DNA"/>
</dbReference>
<organism evidence="2 3">
    <name type="scientific">Micromonas commoda (strain RCC299 / NOUM17 / CCMP2709)</name>
    <name type="common">Picoplanktonic green alga</name>
    <dbReference type="NCBI Taxonomy" id="296587"/>
    <lineage>
        <taxon>Eukaryota</taxon>
        <taxon>Viridiplantae</taxon>
        <taxon>Chlorophyta</taxon>
        <taxon>Mamiellophyceae</taxon>
        <taxon>Mamiellales</taxon>
        <taxon>Mamiellaceae</taxon>
        <taxon>Micromonas</taxon>
    </lineage>
</organism>
<accession>C1EB19</accession>
<dbReference type="InParanoid" id="C1EB19"/>
<feature type="region of interest" description="Disordered" evidence="1">
    <location>
        <begin position="407"/>
        <end position="486"/>
    </location>
</feature>
<dbReference type="Proteomes" id="UP000002009">
    <property type="component" value="Chromosome 7"/>
</dbReference>
<proteinExistence type="predicted"/>
<protein>
    <submittedName>
        <fullName evidence="2">Uncharacterized protein</fullName>
    </submittedName>
</protein>
<dbReference type="OMA" id="VEEWTIC"/>
<feature type="region of interest" description="Disordered" evidence="1">
    <location>
        <begin position="228"/>
        <end position="279"/>
    </location>
</feature>